<keyword evidence="2" id="KW-0813">Transport</keyword>
<reference evidence="5 6" key="1">
    <citation type="submission" date="2015-10" db="EMBL/GenBank/DDBJ databases">
        <title>Pseudomonas helleri sp. nov. and Pseudomonas weihenstephanensis sp. nov., isolated from raw cows milk.</title>
        <authorList>
            <person name="Von Neubeck M."/>
            <person name="Huptas C."/>
            <person name="Wenning M."/>
            <person name="Scherer S."/>
        </authorList>
    </citation>
    <scope>NUCLEOTIDE SEQUENCE [LARGE SCALE GENOMIC DNA]</scope>
    <source>
        <strain evidence="5 6">BSTT44</strain>
    </source>
</reference>
<dbReference type="InterPro" id="IPR023614">
    <property type="entry name" value="Porin_dom_sf"/>
</dbReference>
<dbReference type="Gene3D" id="2.40.160.10">
    <property type="entry name" value="Porin"/>
    <property type="match status" value="1"/>
</dbReference>
<dbReference type="RefSeq" id="WP_055102666.1">
    <property type="nucleotide sequence ID" value="NZ_LLWH01000146.1"/>
</dbReference>
<dbReference type="OrthoDB" id="6759120at2"/>
<keyword evidence="3 4" id="KW-0732">Signal</keyword>
<organism evidence="5 6">
    <name type="scientific">Pseudomonas endophytica</name>
    <dbReference type="NCBI Taxonomy" id="1563157"/>
    <lineage>
        <taxon>Bacteria</taxon>
        <taxon>Pseudomonadati</taxon>
        <taxon>Pseudomonadota</taxon>
        <taxon>Gammaproteobacteria</taxon>
        <taxon>Pseudomonadales</taxon>
        <taxon>Pseudomonadaceae</taxon>
        <taxon>Pseudomonas</taxon>
    </lineage>
</organism>
<dbReference type="InterPro" id="IPR005318">
    <property type="entry name" value="OM_porin_bac"/>
</dbReference>
<evidence type="ECO:0000256" key="1">
    <source>
        <dbReference type="ARBA" id="ARBA00009075"/>
    </source>
</evidence>
<sequence length="409" mass="45198">MNRALQLALLTPVFFYINNSMAQGFIADSKISVDARNFYYNGDYRQGTGVSKKEEWAQGIFVNYESGYTPGLIGFGADAMFLAGFKLDSSPDRTGSGLLPKRASGRAADEYSKAGYGAKIKVSQTTLRYGISLPKVPVLQFNNSRLVPQTFQGWQLNSTDVDRLTISLAQFDKTTAPDSTDQQDISLAVKEGRYSAAGIGDHYRYGGGTYKLTPELNATYFYGELNDVYRQQFVGLTHKARLGSGTLTTDLRAFASRDVGAAKAGEVDNRAYAASFGYTVGNGHSVMAAYQVMGGNTGFPYINNPYLPNYVQYHDFGSAGERSWQLRYGYDFAALGVPGLSFFTAYIHGDGLKKTGADKEWERDVDVSYAFQGRLKGFSVRLRNATYRSDDVRDIDETRLIATYMLSFF</sequence>
<evidence type="ECO:0000313" key="5">
    <source>
        <dbReference type="EMBL" id="KQB53881.1"/>
    </source>
</evidence>
<dbReference type="STRING" id="1563157.AQS70_08770"/>
<protein>
    <submittedName>
        <fullName evidence="5">Porin</fullName>
    </submittedName>
</protein>
<evidence type="ECO:0000256" key="4">
    <source>
        <dbReference type="SAM" id="SignalP"/>
    </source>
</evidence>
<comment type="similarity">
    <text evidence="1">Belongs to the outer membrane porin (Opr) (TC 1.B.25) family.</text>
</comment>
<dbReference type="PANTHER" id="PTHR34596">
    <property type="entry name" value="CHITOPORIN"/>
    <property type="match status" value="1"/>
</dbReference>
<feature type="chain" id="PRO_5006186783" evidence="4">
    <location>
        <begin position="23"/>
        <end position="409"/>
    </location>
</feature>
<dbReference type="GO" id="GO:0015288">
    <property type="term" value="F:porin activity"/>
    <property type="evidence" value="ECO:0007669"/>
    <property type="project" value="TreeGrafter"/>
</dbReference>
<name>A0A0Q0XU09_9PSED</name>
<evidence type="ECO:0000313" key="6">
    <source>
        <dbReference type="Proteomes" id="UP000050342"/>
    </source>
</evidence>
<dbReference type="EMBL" id="LLWH01000146">
    <property type="protein sequence ID" value="KQB53881.1"/>
    <property type="molecule type" value="Genomic_DNA"/>
</dbReference>
<accession>A0A0Q0XU09</accession>
<dbReference type="Pfam" id="PF03573">
    <property type="entry name" value="OprD"/>
    <property type="match status" value="1"/>
</dbReference>
<dbReference type="AlphaFoldDB" id="A0A0Q0XU09"/>
<feature type="signal peptide" evidence="4">
    <location>
        <begin position="1"/>
        <end position="22"/>
    </location>
</feature>
<evidence type="ECO:0000256" key="2">
    <source>
        <dbReference type="ARBA" id="ARBA00022448"/>
    </source>
</evidence>
<dbReference type="GO" id="GO:0016020">
    <property type="term" value="C:membrane"/>
    <property type="evidence" value="ECO:0007669"/>
    <property type="project" value="InterPro"/>
</dbReference>
<keyword evidence="6" id="KW-1185">Reference proteome</keyword>
<gene>
    <name evidence="5" type="ORF">AQS70_08770</name>
</gene>
<dbReference type="PANTHER" id="PTHR34596:SF2">
    <property type="entry name" value="CHITOPORIN"/>
    <property type="match status" value="1"/>
</dbReference>
<proteinExistence type="inferred from homology"/>
<evidence type="ECO:0000256" key="3">
    <source>
        <dbReference type="ARBA" id="ARBA00022729"/>
    </source>
</evidence>
<dbReference type="Proteomes" id="UP000050342">
    <property type="component" value="Unassembled WGS sequence"/>
</dbReference>
<comment type="caution">
    <text evidence="5">The sequence shown here is derived from an EMBL/GenBank/DDBJ whole genome shotgun (WGS) entry which is preliminary data.</text>
</comment>